<dbReference type="PIRSF" id="PIRSF036408">
    <property type="entry name" value="PduS_prd"/>
    <property type="match status" value="1"/>
</dbReference>
<evidence type="ECO:0000256" key="6">
    <source>
        <dbReference type="ARBA" id="ARBA00023004"/>
    </source>
</evidence>
<dbReference type="Gene3D" id="3.40.50.11540">
    <property type="entry name" value="NADH-ubiquinone oxidoreductase 51kDa subunit"/>
    <property type="match status" value="1"/>
</dbReference>
<dbReference type="PROSITE" id="PS00198">
    <property type="entry name" value="4FE4S_FER_1"/>
    <property type="match status" value="1"/>
</dbReference>
<dbReference type="InterPro" id="IPR037225">
    <property type="entry name" value="Nuo51_FMN-bd_sf"/>
</dbReference>
<keyword evidence="2" id="KW-0004">4Fe-4S</keyword>
<evidence type="ECO:0000313" key="11">
    <source>
        <dbReference type="EMBL" id="MCU6747055.1"/>
    </source>
</evidence>
<dbReference type="Pfam" id="PF10531">
    <property type="entry name" value="SLBB"/>
    <property type="match status" value="1"/>
</dbReference>
<dbReference type="SUPFAM" id="SSF142019">
    <property type="entry name" value="Nqo1 FMN-binding domain-like"/>
    <property type="match status" value="1"/>
</dbReference>
<feature type="domain" description="Soluble ligand binding" evidence="9">
    <location>
        <begin position="167"/>
        <end position="210"/>
    </location>
</feature>
<protein>
    <submittedName>
        <fullName evidence="11">SLBB domain-containing protein</fullName>
    </submittedName>
</protein>
<keyword evidence="4" id="KW-0677">Repeat</keyword>
<dbReference type="Proteomes" id="UP001652394">
    <property type="component" value="Unassembled WGS sequence"/>
</dbReference>
<organism evidence="11 12">
    <name type="scientific">Faecalicatena acetigenes</name>
    <dbReference type="NCBI Taxonomy" id="2981790"/>
    <lineage>
        <taxon>Bacteria</taxon>
        <taxon>Bacillati</taxon>
        <taxon>Bacillota</taxon>
        <taxon>Clostridia</taxon>
        <taxon>Lachnospirales</taxon>
        <taxon>Lachnospiraceae</taxon>
        <taxon>Faecalicatena</taxon>
    </lineage>
</organism>
<keyword evidence="5" id="KW-0249">Electron transport</keyword>
<dbReference type="EMBL" id="JAOQJX010000005">
    <property type="protein sequence ID" value="MCU6747055.1"/>
    <property type="molecule type" value="Genomic_DNA"/>
</dbReference>
<dbReference type="InterPro" id="IPR017054">
    <property type="entry name" value="PduS"/>
</dbReference>
<dbReference type="InterPro" id="IPR010208">
    <property type="entry name" value="Ion_transpt_RnfC/RsxC"/>
</dbReference>
<feature type="domain" description="RnfC Barrel sandwich hybrid" evidence="10">
    <location>
        <begin position="378"/>
        <end position="437"/>
    </location>
</feature>
<evidence type="ECO:0000259" key="8">
    <source>
        <dbReference type="Pfam" id="PF01512"/>
    </source>
</evidence>
<comment type="caution">
    <text evidence="11">The sequence shown here is derived from an EMBL/GenBank/DDBJ whole genome shotgun (WGS) entry which is preliminary data.</text>
</comment>
<evidence type="ECO:0000256" key="4">
    <source>
        <dbReference type="ARBA" id="ARBA00022737"/>
    </source>
</evidence>
<evidence type="ECO:0000256" key="2">
    <source>
        <dbReference type="ARBA" id="ARBA00022485"/>
    </source>
</evidence>
<gene>
    <name evidence="11" type="ORF">OCV51_05205</name>
</gene>
<evidence type="ECO:0000256" key="7">
    <source>
        <dbReference type="ARBA" id="ARBA00023014"/>
    </source>
</evidence>
<keyword evidence="3" id="KW-0479">Metal-binding</keyword>
<dbReference type="Pfam" id="PF01512">
    <property type="entry name" value="Complex1_51K"/>
    <property type="match status" value="1"/>
</dbReference>
<dbReference type="PANTHER" id="PTHR43034">
    <property type="entry name" value="ION-TRANSLOCATING OXIDOREDUCTASE COMPLEX SUBUNIT C"/>
    <property type="match status" value="1"/>
</dbReference>
<dbReference type="InterPro" id="IPR026902">
    <property type="entry name" value="RnfC_N"/>
</dbReference>
<dbReference type="InterPro" id="IPR011538">
    <property type="entry name" value="Nuo51_FMN-bd"/>
</dbReference>
<evidence type="ECO:0000256" key="3">
    <source>
        <dbReference type="ARBA" id="ARBA00022723"/>
    </source>
</evidence>
<keyword evidence="1" id="KW-0813">Transport</keyword>
<dbReference type="SUPFAM" id="SSF46548">
    <property type="entry name" value="alpha-helical ferredoxin"/>
    <property type="match status" value="1"/>
</dbReference>
<dbReference type="InterPro" id="IPR017900">
    <property type="entry name" value="4Fe4S_Fe_S_CS"/>
</dbReference>
<dbReference type="SUPFAM" id="SSF142984">
    <property type="entry name" value="Nqo1 middle domain-like"/>
    <property type="match status" value="1"/>
</dbReference>
<evidence type="ECO:0000259" key="10">
    <source>
        <dbReference type="Pfam" id="PF13375"/>
    </source>
</evidence>
<dbReference type="Pfam" id="PF13375">
    <property type="entry name" value="RnfC_N"/>
    <property type="match status" value="1"/>
</dbReference>
<evidence type="ECO:0000313" key="12">
    <source>
        <dbReference type="Proteomes" id="UP001652394"/>
    </source>
</evidence>
<evidence type="ECO:0000256" key="1">
    <source>
        <dbReference type="ARBA" id="ARBA00022448"/>
    </source>
</evidence>
<keyword evidence="12" id="KW-1185">Reference proteome</keyword>
<sequence>MDMKELSNILQQNGIVGAGGAGFPTYAKLDERAETIILNCAECEPLLRLHRQLLEKYAQEIVDTFHLIGEAVGAKEVIIGIKKAYKKTIDALNAVIGEYPEVKLGLLDEVYPAGDEVVLIYEVTGKVVRPGGLPIESGVAVFNVETVYNVYRALHEKKPVEDKLVSVVAEVEHPVTVRVPIGTPLDEVVALAGRVTTPNPVYFVGGPMMGNIGTGAQPVTKTTNAILVLPEDHYIIQKKLKKNSIDMKRAAACCCQCSMCTDLCPRHLLGHPIEPHKFMLAATCKDVQEPNIFINTMFCSSCGVCELYSCFQGLSPRSLMAEYKAGLRANGIRPPKVEAKPVGPEREFRKVPMERLMSRLDLTKYNKEAPLDESEVAVKKVRILLSQHIGAPASAVVKAGDEVTKGQMIAEPGKGLSVGIHASVNGTVSEVNEKYIIIETQEGRAGK</sequence>
<dbReference type="InterPro" id="IPR019554">
    <property type="entry name" value="Soluble_ligand-bd"/>
</dbReference>
<dbReference type="RefSeq" id="WP_059066694.1">
    <property type="nucleotide sequence ID" value="NZ_JAOQJX010000005.1"/>
</dbReference>
<accession>A0ABT2T9W6</accession>
<name>A0ABT2T9W6_9FIRM</name>
<proteinExistence type="predicted"/>
<evidence type="ECO:0000256" key="5">
    <source>
        <dbReference type="ARBA" id="ARBA00022982"/>
    </source>
</evidence>
<dbReference type="PANTHER" id="PTHR43034:SF2">
    <property type="entry name" value="ION-TRANSLOCATING OXIDOREDUCTASE COMPLEX SUBUNIT C"/>
    <property type="match status" value="1"/>
</dbReference>
<evidence type="ECO:0000259" key="9">
    <source>
        <dbReference type="Pfam" id="PF10531"/>
    </source>
</evidence>
<feature type="domain" description="NADH-ubiquinone oxidoreductase 51kDa subunit FMN-binding" evidence="8">
    <location>
        <begin position="11"/>
        <end position="152"/>
    </location>
</feature>
<dbReference type="Pfam" id="PF13534">
    <property type="entry name" value="Fer4_17"/>
    <property type="match status" value="1"/>
</dbReference>
<keyword evidence="6" id="KW-0408">Iron</keyword>
<reference evidence="11 12" key="1">
    <citation type="journal article" date="2021" name="ISME Commun">
        <title>Automated analysis of genomic sequences facilitates high-throughput and comprehensive description of bacteria.</title>
        <authorList>
            <person name="Hitch T.C.A."/>
        </authorList>
    </citation>
    <scope>NUCLEOTIDE SEQUENCE [LARGE SCALE GENOMIC DNA]</scope>
    <source>
        <strain evidence="11 12">H2_18</strain>
    </source>
</reference>
<keyword evidence="7" id="KW-0411">Iron-sulfur</keyword>